<protein>
    <submittedName>
        <fullName evidence="1">Uncharacterized protein</fullName>
    </submittedName>
</protein>
<reference evidence="1 2" key="1">
    <citation type="submission" date="2023-04" db="EMBL/GenBank/DDBJ databases">
        <title>Genome of Basidiobolus ranarum AG-B5.</title>
        <authorList>
            <person name="Stajich J.E."/>
            <person name="Carter-House D."/>
            <person name="Gryganskyi A."/>
        </authorList>
    </citation>
    <scope>NUCLEOTIDE SEQUENCE [LARGE SCALE GENOMIC DNA]</scope>
    <source>
        <strain evidence="1 2">AG-B5</strain>
    </source>
</reference>
<accession>A0ABR2X4Z3</accession>
<gene>
    <name evidence="1" type="ORF">K7432_000104</name>
</gene>
<sequence>MGLELETIKESLTHTSSSIFCSIHYTSTMSARIAAFTTLAKVSGLVTLKRVAMRTAPMATVRSRNLTNLFTVPMEENERAAFERAENEYMRGVLNADDVEWNHQAMYTLNQNMEVNPMIDHAEAPVDDLWDDLMNEN</sequence>
<proteinExistence type="predicted"/>
<comment type="caution">
    <text evidence="1">The sequence shown here is derived from an EMBL/GenBank/DDBJ whole genome shotgun (WGS) entry which is preliminary data.</text>
</comment>
<dbReference type="Proteomes" id="UP001479436">
    <property type="component" value="Unassembled WGS sequence"/>
</dbReference>
<evidence type="ECO:0000313" key="2">
    <source>
        <dbReference type="Proteomes" id="UP001479436"/>
    </source>
</evidence>
<dbReference type="EMBL" id="JASJQH010000002">
    <property type="protein sequence ID" value="KAK9768874.1"/>
    <property type="molecule type" value="Genomic_DNA"/>
</dbReference>
<organism evidence="1 2">
    <name type="scientific">Basidiobolus ranarum</name>
    <dbReference type="NCBI Taxonomy" id="34480"/>
    <lineage>
        <taxon>Eukaryota</taxon>
        <taxon>Fungi</taxon>
        <taxon>Fungi incertae sedis</taxon>
        <taxon>Zoopagomycota</taxon>
        <taxon>Entomophthoromycotina</taxon>
        <taxon>Basidiobolomycetes</taxon>
        <taxon>Basidiobolales</taxon>
        <taxon>Basidiobolaceae</taxon>
        <taxon>Basidiobolus</taxon>
    </lineage>
</organism>
<name>A0ABR2X4Z3_9FUNG</name>
<evidence type="ECO:0000313" key="1">
    <source>
        <dbReference type="EMBL" id="KAK9768874.1"/>
    </source>
</evidence>
<keyword evidence="2" id="KW-1185">Reference proteome</keyword>